<dbReference type="InterPro" id="IPR000160">
    <property type="entry name" value="GGDEF_dom"/>
</dbReference>
<accession>A6EXQ4</accession>
<evidence type="ECO:0000256" key="2">
    <source>
        <dbReference type="ARBA" id="ARBA00012528"/>
    </source>
</evidence>
<dbReference type="GO" id="GO:0005886">
    <property type="term" value="C:plasma membrane"/>
    <property type="evidence" value="ECO:0007669"/>
    <property type="project" value="TreeGrafter"/>
</dbReference>
<dbReference type="SUPFAM" id="SSF49785">
    <property type="entry name" value="Galactose-binding domain-like"/>
    <property type="match status" value="1"/>
</dbReference>
<dbReference type="Pfam" id="PF07695">
    <property type="entry name" value="7TMR-DISM_7TM"/>
    <property type="match status" value="1"/>
</dbReference>
<dbReference type="InterPro" id="IPR050469">
    <property type="entry name" value="Diguanylate_Cyclase"/>
</dbReference>
<feature type="transmembrane region" description="Helical" evidence="4">
    <location>
        <begin position="276"/>
        <end position="295"/>
    </location>
</feature>
<proteinExistence type="predicted"/>
<evidence type="ECO:0000259" key="6">
    <source>
        <dbReference type="PROSITE" id="PS50887"/>
    </source>
</evidence>
<evidence type="ECO:0000256" key="4">
    <source>
        <dbReference type="SAM" id="Phobius"/>
    </source>
</evidence>
<feature type="transmembrane region" description="Helical" evidence="4">
    <location>
        <begin position="332"/>
        <end position="355"/>
    </location>
</feature>
<dbReference type="Gene3D" id="3.30.70.270">
    <property type="match status" value="1"/>
</dbReference>
<comment type="catalytic activity">
    <reaction evidence="3">
        <text>2 GTP = 3',3'-c-di-GMP + 2 diphosphate</text>
        <dbReference type="Rhea" id="RHEA:24898"/>
        <dbReference type="ChEBI" id="CHEBI:33019"/>
        <dbReference type="ChEBI" id="CHEBI:37565"/>
        <dbReference type="ChEBI" id="CHEBI:58805"/>
        <dbReference type="EC" id="2.7.7.65"/>
    </reaction>
</comment>
<dbReference type="SUPFAM" id="SSF55073">
    <property type="entry name" value="Nucleotide cyclase"/>
    <property type="match status" value="1"/>
</dbReference>
<dbReference type="AlphaFoldDB" id="A6EXQ4"/>
<dbReference type="PANTHER" id="PTHR45138:SF9">
    <property type="entry name" value="DIGUANYLATE CYCLASE DGCM-RELATED"/>
    <property type="match status" value="1"/>
</dbReference>
<dbReference type="FunFam" id="3.30.70.270:FF:000001">
    <property type="entry name" value="Diguanylate cyclase domain protein"/>
    <property type="match status" value="1"/>
</dbReference>
<dbReference type="STRING" id="443152.MDG893_16397"/>
<dbReference type="PROSITE" id="PS50887">
    <property type="entry name" value="GGDEF"/>
    <property type="match status" value="1"/>
</dbReference>
<feature type="signal peptide" evidence="5">
    <location>
        <begin position="1"/>
        <end position="28"/>
    </location>
</feature>
<dbReference type="NCBIfam" id="TIGR00254">
    <property type="entry name" value="GGDEF"/>
    <property type="match status" value="1"/>
</dbReference>
<keyword evidence="8" id="KW-1185">Reference proteome</keyword>
<dbReference type="GO" id="GO:1902201">
    <property type="term" value="P:negative regulation of bacterial-type flagellum-dependent cell motility"/>
    <property type="evidence" value="ECO:0007669"/>
    <property type="project" value="TreeGrafter"/>
</dbReference>
<dbReference type="SMART" id="SM00267">
    <property type="entry name" value="GGDEF"/>
    <property type="match status" value="1"/>
</dbReference>
<feature type="transmembrane region" description="Helical" evidence="4">
    <location>
        <begin position="361"/>
        <end position="382"/>
    </location>
</feature>
<comment type="caution">
    <text evidence="7">The sequence shown here is derived from an EMBL/GenBank/DDBJ whole genome shotgun (WGS) entry which is preliminary data.</text>
</comment>
<dbReference type="InterPro" id="IPR029787">
    <property type="entry name" value="Nucleotide_cyclase"/>
</dbReference>
<dbReference type="GO" id="GO:0043709">
    <property type="term" value="P:cell adhesion involved in single-species biofilm formation"/>
    <property type="evidence" value="ECO:0007669"/>
    <property type="project" value="TreeGrafter"/>
</dbReference>
<organism evidence="7 8">
    <name type="scientific">Marinobacter algicola DG893</name>
    <dbReference type="NCBI Taxonomy" id="443152"/>
    <lineage>
        <taxon>Bacteria</taxon>
        <taxon>Pseudomonadati</taxon>
        <taxon>Pseudomonadota</taxon>
        <taxon>Gammaproteobacteria</taxon>
        <taxon>Pseudomonadales</taxon>
        <taxon>Marinobacteraceae</taxon>
        <taxon>Marinobacter</taxon>
    </lineage>
</organism>
<dbReference type="PANTHER" id="PTHR45138">
    <property type="entry name" value="REGULATORY COMPONENTS OF SENSORY TRANSDUCTION SYSTEM"/>
    <property type="match status" value="1"/>
</dbReference>
<sequence>MQMLYPLNAIRLMLLIALSFLVLPAAYAAVDLDEGWEYRWGDSPLTDEGVPEWVLGQDTWQWSAISFPSNPPDRNGQEHVWYRITLPEGEWQEPVLYVYSVDLIVQVWLDGQNIYQYGTFDDQGRGRFEGWPWHAIPLPEEFDGKPIYFRIFSDYTDIGLWGEVSIMERPALTLFIVKNSLEALVISGFSALIALLAMIFALLQTEKKSFGSIALFSLSSAVMLLSDSQASQLVWNVPLMWDYLAAGSYYMLPVAMALLLEQWFSDHKPWLINLVWKLHLAYAVVAIGLALMGVVDLSSTYPLFDALLLASLATITVVVVKRFRQLKIEQQIILAAYGVFCSLLVVDMAVAHGVLPWGRVPVSWGTLVFSLAVVMISLWHYARTQQALHRLNLSLEQQVTERTQKAEALARREQARVRLLTFENEKTRVLNDINAELQNCISLNQTFHVLARRLPDLCSPLRGRLYQRVENGSAYELLTRWGYAGEPESPFRLETPEGPPPHSQVPARHIQDLDQQWSGWQKGEDGALCLWINLQSATEGSVTMALLFVEVPDEFAADGTDYGAARLFQALSQGVQKIGIALSSISLREELQKYSYEDALTGLKNRRYFDQLLEHESAVALRGDQPLSLLIVDIDHFKRFNDTHGHEAGDSALKAVAGMLARHFRDSDVVCRFGGEEFVIIMAGSSAKAAYDKARELARAVRTMTVEHGGFELGHVTISVGVSSWPECSDSPDSLLGLADRALYRAKEGGRDRVEIS</sequence>
<keyword evidence="4" id="KW-0812">Transmembrane</keyword>
<dbReference type="EC" id="2.7.7.65" evidence="2"/>
<dbReference type="GO" id="GO:0052621">
    <property type="term" value="F:diguanylate cyclase activity"/>
    <property type="evidence" value="ECO:0007669"/>
    <property type="project" value="UniProtKB-EC"/>
</dbReference>
<feature type="transmembrane region" description="Helical" evidence="4">
    <location>
        <begin position="301"/>
        <end position="320"/>
    </location>
</feature>
<evidence type="ECO:0000256" key="5">
    <source>
        <dbReference type="SAM" id="SignalP"/>
    </source>
</evidence>
<dbReference type="eggNOG" id="COG0697">
    <property type="taxonomic scope" value="Bacteria"/>
</dbReference>
<evidence type="ECO:0000313" key="7">
    <source>
        <dbReference type="EMBL" id="EDM48613.1"/>
    </source>
</evidence>
<keyword evidence="4" id="KW-0472">Membrane</keyword>
<evidence type="ECO:0000256" key="1">
    <source>
        <dbReference type="ARBA" id="ARBA00001946"/>
    </source>
</evidence>
<dbReference type="InterPro" id="IPR043128">
    <property type="entry name" value="Rev_trsase/Diguanyl_cyclase"/>
</dbReference>
<reference evidence="7 8" key="1">
    <citation type="submission" date="2007-06" db="EMBL/GenBank/DDBJ databases">
        <authorList>
            <person name="Green D."/>
            <person name="Ferriera S."/>
            <person name="Johnson J."/>
            <person name="Kravitz S."/>
            <person name="Beeson K."/>
            <person name="Sutton G."/>
            <person name="Rogers Y.-H."/>
            <person name="Friedman R."/>
            <person name="Frazier M."/>
            <person name="Venter J.C."/>
        </authorList>
    </citation>
    <scope>NUCLEOTIDE SEQUENCE [LARGE SCALE GENOMIC DNA]</scope>
    <source>
        <strain evidence="7 8">DG893</strain>
    </source>
</reference>
<feature type="chain" id="PRO_5002696272" description="diguanylate cyclase" evidence="5">
    <location>
        <begin position="29"/>
        <end position="757"/>
    </location>
</feature>
<feature type="transmembrane region" description="Helical" evidence="4">
    <location>
        <begin position="246"/>
        <end position="264"/>
    </location>
</feature>
<comment type="cofactor">
    <cofactor evidence="1">
        <name>Mg(2+)</name>
        <dbReference type="ChEBI" id="CHEBI:18420"/>
    </cofactor>
</comment>
<protein>
    <recommendedName>
        <fullName evidence="2">diguanylate cyclase</fullName>
        <ecNumber evidence="2">2.7.7.65</ecNumber>
    </recommendedName>
</protein>
<feature type="domain" description="GGDEF" evidence="6">
    <location>
        <begin position="625"/>
        <end position="757"/>
    </location>
</feature>
<dbReference type="Pfam" id="PF00990">
    <property type="entry name" value="GGDEF"/>
    <property type="match status" value="1"/>
</dbReference>
<dbReference type="Proteomes" id="UP000005856">
    <property type="component" value="Unassembled WGS sequence"/>
</dbReference>
<dbReference type="RefSeq" id="WP_007152805.1">
    <property type="nucleotide sequence ID" value="NZ_ABCP01000005.1"/>
</dbReference>
<feature type="transmembrane region" description="Helical" evidence="4">
    <location>
        <begin position="183"/>
        <end position="203"/>
    </location>
</feature>
<dbReference type="eggNOG" id="COG3706">
    <property type="taxonomic scope" value="Bacteria"/>
</dbReference>
<gene>
    <name evidence="7" type="ORF">MDG893_16397</name>
</gene>
<dbReference type="InterPro" id="IPR008979">
    <property type="entry name" value="Galactose-bd-like_sf"/>
</dbReference>
<dbReference type="EMBL" id="ABCP01000005">
    <property type="protein sequence ID" value="EDM48613.1"/>
    <property type="molecule type" value="Genomic_DNA"/>
</dbReference>
<evidence type="ECO:0000256" key="3">
    <source>
        <dbReference type="ARBA" id="ARBA00034247"/>
    </source>
</evidence>
<dbReference type="InterPro" id="IPR011623">
    <property type="entry name" value="7TMR_DISM_rcpt_extracell_dom1"/>
</dbReference>
<dbReference type="CDD" id="cd01949">
    <property type="entry name" value="GGDEF"/>
    <property type="match status" value="1"/>
</dbReference>
<keyword evidence="4" id="KW-1133">Transmembrane helix</keyword>
<evidence type="ECO:0000313" key="8">
    <source>
        <dbReference type="Proteomes" id="UP000005856"/>
    </source>
</evidence>
<keyword evidence="5" id="KW-0732">Signal</keyword>
<name>A6EXQ4_9GAMM</name>
<feature type="transmembrane region" description="Helical" evidence="4">
    <location>
        <begin position="210"/>
        <end position="226"/>
    </location>
</feature>